<dbReference type="InterPro" id="IPR045795">
    <property type="entry name" value="SLT_4"/>
</dbReference>
<dbReference type="Gene3D" id="1.10.530.10">
    <property type="match status" value="1"/>
</dbReference>
<evidence type="ECO:0000259" key="2">
    <source>
        <dbReference type="Pfam" id="PF19489"/>
    </source>
</evidence>
<proteinExistence type="predicted"/>
<dbReference type="SUPFAM" id="SSF53955">
    <property type="entry name" value="Lysozyme-like"/>
    <property type="match status" value="1"/>
</dbReference>
<dbReference type="AlphaFoldDB" id="A0A841GQB0"/>
<gene>
    <name evidence="3" type="ORF">HNR75_002681</name>
</gene>
<reference evidence="3 4" key="1">
    <citation type="submission" date="2020-08" db="EMBL/GenBank/DDBJ databases">
        <title>Genomic Encyclopedia of Type Strains, Phase IV (KMG-IV): sequencing the most valuable type-strain genomes for metagenomic binning, comparative biology and taxonomic classification.</title>
        <authorList>
            <person name="Goeker M."/>
        </authorList>
    </citation>
    <scope>NUCLEOTIDE SEQUENCE [LARGE SCALE GENOMIC DNA]</scope>
    <source>
        <strain evidence="3 4">DSM 22975</strain>
    </source>
</reference>
<accession>A0A841GQB0</accession>
<comment type="caution">
    <text evidence="3">The sequence shown here is derived from an EMBL/GenBank/DDBJ whole genome shotgun (WGS) entry which is preliminary data.</text>
</comment>
<keyword evidence="4" id="KW-1185">Reference proteome</keyword>
<dbReference type="RefSeq" id="WP_188027456.1">
    <property type="nucleotide sequence ID" value="NZ_JACHGR010000009.1"/>
</dbReference>
<dbReference type="EMBL" id="JACHGR010000009">
    <property type="protein sequence ID" value="MBB6056742.1"/>
    <property type="molecule type" value="Genomic_DNA"/>
</dbReference>
<organism evidence="3 4">
    <name type="scientific">Tolumonas osonensis</name>
    <dbReference type="NCBI Taxonomy" id="675874"/>
    <lineage>
        <taxon>Bacteria</taxon>
        <taxon>Pseudomonadati</taxon>
        <taxon>Pseudomonadota</taxon>
        <taxon>Gammaproteobacteria</taxon>
        <taxon>Aeromonadales</taxon>
        <taxon>Aeromonadaceae</taxon>
        <taxon>Tolumonas</taxon>
    </lineage>
</organism>
<keyword evidence="1" id="KW-0732">Signal</keyword>
<feature type="signal peptide" evidence="1">
    <location>
        <begin position="1"/>
        <end position="17"/>
    </location>
</feature>
<dbReference type="Proteomes" id="UP000585721">
    <property type="component" value="Unassembled WGS sequence"/>
</dbReference>
<evidence type="ECO:0000313" key="3">
    <source>
        <dbReference type="EMBL" id="MBB6056742.1"/>
    </source>
</evidence>
<protein>
    <recommendedName>
        <fullName evidence="2">Transglycosylase SLT domain-containing protein</fullName>
    </recommendedName>
</protein>
<evidence type="ECO:0000256" key="1">
    <source>
        <dbReference type="SAM" id="SignalP"/>
    </source>
</evidence>
<feature type="chain" id="PRO_5032440712" description="Transglycosylase SLT domain-containing protein" evidence="1">
    <location>
        <begin position="18"/>
        <end position="193"/>
    </location>
</feature>
<feature type="domain" description="Transglycosylase SLT" evidence="2">
    <location>
        <begin position="6"/>
        <end position="189"/>
    </location>
</feature>
<name>A0A841GQB0_9GAMM</name>
<dbReference type="Pfam" id="PF19489">
    <property type="entry name" value="SLT_4"/>
    <property type="match status" value="1"/>
</dbReference>
<sequence length="193" mass="22796">MLKPIVLLMLLVLTACSSTTTQRPDNPENICDIFRQNNDWYEAALDMQQRWKVPLTVSMAMMYQESSFRHDAQPPMDYFLFIPLGRRSSAYGYAQVKDETWEDYKEQTGNGWADRDDFADAIDFMGWYSYKTSRVNKISPNDAYNQYLNYHEGWGGFRRGTHYQKRWLLKTSRVVESRAKRYAAQFQQCRSSL</sequence>
<dbReference type="CDD" id="cd00442">
    <property type="entry name" value="Lyz-like"/>
    <property type="match status" value="1"/>
</dbReference>
<evidence type="ECO:0000313" key="4">
    <source>
        <dbReference type="Proteomes" id="UP000585721"/>
    </source>
</evidence>
<dbReference type="PROSITE" id="PS51257">
    <property type="entry name" value="PROKAR_LIPOPROTEIN"/>
    <property type="match status" value="1"/>
</dbReference>
<dbReference type="InterPro" id="IPR023346">
    <property type="entry name" value="Lysozyme-like_dom_sf"/>
</dbReference>